<feature type="compositionally biased region" description="Low complexity" evidence="6">
    <location>
        <begin position="326"/>
        <end position="338"/>
    </location>
</feature>
<dbReference type="GO" id="GO:0005737">
    <property type="term" value="C:cytoplasm"/>
    <property type="evidence" value="ECO:0007669"/>
    <property type="project" value="TreeGrafter"/>
</dbReference>
<accession>A0A9P6TBG7</accession>
<comment type="caution">
    <text evidence="8">The sequence shown here is derived from an EMBL/GenBank/DDBJ whole genome shotgun (WGS) entry which is preliminary data.</text>
</comment>
<dbReference type="PANTHER" id="PTHR43895:SF150">
    <property type="entry name" value="SERINE_THREONINE-PROTEIN KINASE STK11"/>
    <property type="match status" value="1"/>
</dbReference>
<dbReference type="SUPFAM" id="SSF56112">
    <property type="entry name" value="Protein kinase-like (PK-like)"/>
    <property type="match status" value="1"/>
</dbReference>
<keyword evidence="1" id="KW-0723">Serine/threonine-protein kinase</keyword>
<keyword evidence="9" id="KW-1185">Reference proteome</keyword>
<dbReference type="FunFam" id="1.10.510.10:FF:000571">
    <property type="entry name" value="Maternal embryonic leucine zipper kinase"/>
    <property type="match status" value="1"/>
</dbReference>
<evidence type="ECO:0000256" key="3">
    <source>
        <dbReference type="ARBA" id="ARBA00022741"/>
    </source>
</evidence>
<evidence type="ECO:0000256" key="5">
    <source>
        <dbReference type="ARBA" id="ARBA00022840"/>
    </source>
</evidence>
<organism evidence="8 9">
    <name type="scientific">Cronartium quercuum f. sp. fusiforme G11</name>
    <dbReference type="NCBI Taxonomy" id="708437"/>
    <lineage>
        <taxon>Eukaryota</taxon>
        <taxon>Fungi</taxon>
        <taxon>Dikarya</taxon>
        <taxon>Basidiomycota</taxon>
        <taxon>Pucciniomycotina</taxon>
        <taxon>Pucciniomycetes</taxon>
        <taxon>Pucciniales</taxon>
        <taxon>Coleosporiaceae</taxon>
        <taxon>Cronartium</taxon>
    </lineage>
</organism>
<dbReference type="InterPro" id="IPR008271">
    <property type="entry name" value="Ser/Thr_kinase_AS"/>
</dbReference>
<evidence type="ECO:0000256" key="4">
    <source>
        <dbReference type="ARBA" id="ARBA00022777"/>
    </source>
</evidence>
<dbReference type="OrthoDB" id="68483at2759"/>
<dbReference type="GO" id="GO:0004674">
    <property type="term" value="F:protein serine/threonine kinase activity"/>
    <property type="evidence" value="ECO:0007669"/>
    <property type="project" value="UniProtKB-KW"/>
</dbReference>
<dbReference type="Pfam" id="PF00069">
    <property type="entry name" value="Pkinase"/>
    <property type="match status" value="1"/>
</dbReference>
<dbReference type="AlphaFoldDB" id="A0A9P6TBG7"/>
<dbReference type="GO" id="GO:0007165">
    <property type="term" value="P:signal transduction"/>
    <property type="evidence" value="ECO:0007669"/>
    <property type="project" value="TreeGrafter"/>
</dbReference>
<sequence>MRKLTKSSKFIRRKLNSTTSNHNNNLETDGMELVKVEVAIMKKLNHINLVSLIEVIDTNTDSIFFVLELCPYGPIKGPLNQKSTRNLFTQIILGIEYLHSNLILHRDIKPDNILYFEDPKLIENPICKIVDFGVSEIFINPNDDTTHKLAGSPAFLSPELCAFSSGATQGKPADIWAMGITLYYILFDSLPFDATNPLSLANKIINDPLVLPPDTEPDLSDLLSSLLNKSPIERIEMESLKVHKWITLNGKEPLPTTKENVIETIDLPTENEIQTAFKSLKSLSIILKAVSKLKSNTNLQKLRRIQSSESNQTTNQNQNHNLFLNYQNQDNGQDDLQQPILMSSPSTFKFDSPPSTLKFDSPPSTLKFDSPPSTLKFDSPPSTFKFDSPPSTVKFDSPPSTIQFDSPPNDFQNHLPSSSGHNDDDSISLNNSLNFQFSKNLSINPDL</sequence>
<dbReference type="PROSITE" id="PS00108">
    <property type="entry name" value="PROTEIN_KINASE_ST"/>
    <property type="match status" value="1"/>
</dbReference>
<protein>
    <recommendedName>
        <fullName evidence="7">Protein kinase domain-containing protein</fullName>
    </recommendedName>
</protein>
<dbReference type="SMART" id="SM00220">
    <property type="entry name" value="S_TKc"/>
    <property type="match status" value="1"/>
</dbReference>
<dbReference type="CDD" id="cd14008">
    <property type="entry name" value="STKc_LKB1_CaMKK"/>
    <property type="match status" value="1"/>
</dbReference>
<evidence type="ECO:0000256" key="6">
    <source>
        <dbReference type="SAM" id="MobiDB-lite"/>
    </source>
</evidence>
<dbReference type="InterPro" id="IPR011009">
    <property type="entry name" value="Kinase-like_dom_sf"/>
</dbReference>
<dbReference type="PANTHER" id="PTHR43895">
    <property type="entry name" value="CALCIUM/CALMODULIN-DEPENDENT PROTEIN KINASE KINASE-RELATED"/>
    <property type="match status" value="1"/>
</dbReference>
<dbReference type="InterPro" id="IPR000719">
    <property type="entry name" value="Prot_kinase_dom"/>
</dbReference>
<proteinExistence type="predicted"/>
<name>A0A9P6TBG7_9BASI</name>
<evidence type="ECO:0000313" key="8">
    <source>
        <dbReference type="EMBL" id="KAG0144608.1"/>
    </source>
</evidence>
<feature type="domain" description="Protein kinase" evidence="7">
    <location>
        <begin position="1"/>
        <end position="246"/>
    </location>
</feature>
<evidence type="ECO:0000256" key="2">
    <source>
        <dbReference type="ARBA" id="ARBA00022679"/>
    </source>
</evidence>
<keyword evidence="5" id="KW-0067">ATP-binding</keyword>
<dbReference type="PROSITE" id="PS50011">
    <property type="entry name" value="PROTEIN_KINASE_DOM"/>
    <property type="match status" value="1"/>
</dbReference>
<keyword evidence="3" id="KW-0547">Nucleotide-binding</keyword>
<dbReference type="Proteomes" id="UP000886653">
    <property type="component" value="Unassembled WGS sequence"/>
</dbReference>
<feature type="compositionally biased region" description="Polar residues" evidence="6">
    <location>
        <begin position="340"/>
        <end position="355"/>
    </location>
</feature>
<reference evidence="8" key="1">
    <citation type="submission" date="2013-11" db="EMBL/GenBank/DDBJ databases">
        <title>Genome sequence of the fusiform rust pathogen reveals effectors for host alternation and coevolution with pine.</title>
        <authorList>
            <consortium name="DOE Joint Genome Institute"/>
            <person name="Smith K."/>
            <person name="Pendleton A."/>
            <person name="Kubisiak T."/>
            <person name="Anderson C."/>
            <person name="Salamov A."/>
            <person name="Aerts A."/>
            <person name="Riley R."/>
            <person name="Clum A."/>
            <person name="Lindquist E."/>
            <person name="Ence D."/>
            <person name="Campbell M."/>
            <person name="Kronenberg Z."/>
            <person name="Feau N."/>
            <person name="Dhillon B."/>
            <person name="Hamelin R."/>
            <person name="Burleigh J."/>
            <person name="Smith J."/>
            <person name="Yandell M."/>
            <person name="Nelson C."/>
            <person name="Grigoriev I."/>
            <person name="Davis J."/>
        </authorList>
    </citation>
    <scope>NUCLEOTIDE SEQUENCE</scope>
    <source>
        <strain evidence="8">G11</strain>
    </source>
</reference>
<feature type="region of interest" description="Disordered" evidence="6">
    <location>
        <begin position="326"/>
        <end position="427"/>
    </location>
</feature>
<evidence type="ECO:0000313" key="9">
    <source>
        <dbReference type="Proteomes" id="UP000886653"/>
    </source>
</evidence>
<keyword evidence="2" id="KW-0808">Transferase</keyword>
<dbReference type="EMBL" id="MU167292">
    <property type="protein sequence ID" value="KAG0144608.1"/>
    <property type="molecule type" value="Genomic_DNA"/>
</dbReference>
<keyword evidence="4" id="KW-0418">Kinase</keyword>
<dbReference type="GO" id="GO:0005524">
    <property type="term" value="F:ATP binding"/>
    <property type="evidence" value="ECO:0007669"/>
    <property type="project" value="UniProtKB-KW"/>
</dbReference>
<dbReference type="Gene3D" id="1.10.510.10">
    <property type="entry name" value="Transferase(Phosphotransferase) domain 1"/>
    <property type="match status" value="1"/>
</dbReference>
<feature type="compositionally biased region" description="Polar residues" evidence="6">
    <location>
        <begin position="398"/>
        <end position="420"/>
    </location>
</feature>
<evidence type="ECO:0000256" key="1">
    <source>
        <dbReference type="ARBA" id="ARBA00022527"/>
    </source>
</evidence>
<evidence type="ECO:0000259" key="7">
    <source>
        <dbReference type="PROSITE" id="PS50011"/>
    </source>
</evidence>
<gene>
    <name evidence="8" type="ORF">CROQUDRAFT_47108</name>
</gene>